<name>A0A2J8JCZ5_PANTR</name>
<dbReference type="EMBL" id="NBAG03000476">
    <property type="protein sequence ID" value="PNI20653.1"/>
    <property type="molecule type" value="Genomic_DNA"/>
</dbReference>
<sequence length="117" mass="13464">KSNGKTAIGDPGRANMPGYNEDSRSTFFDKKYSNMSTLGNNGPTHKKLYRHKSSSKALRDEKCKGKHMEREQVHKDESGTASFEKLRDSDYNLLKAETTFWVLPVFEEETRIFQKDI</sequence>
<evidence type="ECO:0000313" key="2">
    <source>
        <dbReference type="EMBL" id="PNI20653.1"/>
    </source>
</evidence>
<reference evidence="2 3" key="1">
    <citation type="submission" date="2017-12" db="EMBL/GenBank/DDBJ databases">
        <title>High-resolution comparative analysis of great ape genomes.</title>
        <authorList>
            <person name="Pollen A."/>
            <person name="Hastie A."/>
            <person name="Hormozdiari F."/>
            <person name="Dougherty M."/>
            <person name="Liu R."/>
            <person name="Chaisson M."/>
            <person name="Hoppe E."/>
            <person name="Hill C."/>
            <person name="Pang A."/>
            <person name="Hillier L."/>
            <person name="Baker C."/>
            <person name="Armstrong J."/>
            <person name="Shendure J."/>
            <person name="Paten B."/>
            <person name="Wilson R."/>
            <person name="Chao H."/>
            <person name="Schneider V."/>
            <person name="Ventura M."/>
            <person name="Kronenberg Z."/>
            <person name="Murali S."/>
            <person name="Gordon D."/>
            <person name="Cantsilieris S."/>
            <person name="Munson K."/>
            <person name="Nelson B."/>
            <person name="Raja A."/>
            <person name="Underwood J."/>
            <person name="Diekhans M."/>
            <person name="Fiddes I."/>
            <person name="Haussler D."/>
            <person name="Eichler E."/>
        </authorList>
    </citation>
    <scope>NUCLEOTIDE SEQUENCE [LARGE SCALE GENOMIC DNA]</scope>
    <source>
        <strain evidence="2">Yerkes chimp pedigree #C0471</strain>
    </source>
</reference>
<dbReference type="AlphaFoldDB" id="A0A2J8JCZ5"/>
<dbReference type="InterPro" id="IPR042794">
    <property type="entry name" value="Nexmif"/>
</dbReference>
<protein>
    <submittedName>
        <fullName evidence="2">NEXMIF isoform 3</fullName>
    </submittedName>
</protein>
<dbReference type="PANTHER" id="PTHR46946">
    <property type="entry name" value="NEURITE EXTENSION AND MIGRATION FACTOR"/>
    <property type="match status" value="1"/>
</dbReference>
<evidence type="ECO:0000313" key="3">
    <source>
        <dbReference type="Proteomes" id="UP000236370"/>
    </source>
</evidence>
<dbReference type="PANTHER" id="PTHR46946:SF1">
    <property type="entry name" value="NEURITE EXTENSION AND MIGRATION FACTOR"/>
    <property type="match status" value="1"/>
</dbReference>
<comment type="caution">
    <text evidence="2">The sequence shown here is derived from an EMBL/GenBank/DDBJ whole genome shotgun (WGS) entry which is preliminary data.</text>
</comment>
<organism evidence="2 3">
    <name type="scientific">Pan troglodytes</name>
    <name type="common">Chimpanzee</name>
    <dbReference type="NCBI Taxonomy" id="9598"/>
    <lineage>
        <taxon>Eukaryota</taxon>
        <taxon>Metazoa</taxon>
        <taxon>Chordata</taxon>
        <taxon>Craniata</taxon>
        <taxon>Vertebrata</taxon>
        <taxon>Euteleostomi</taxon>
        <taxon>Mammalia</taxon>
        <taxon>Eutheria</taxon>
        <taxon>Euarchontoglires</taxon>
        <taxon>Primates</taxon>
        <taxon>Haplorrhini</taxon>
        <taxon>Catarrhini</taxon>
        <taxon>Hominidae</taxon>
        <taxon>Pan</taxon>
    </lineage>
</organism>
<evidence type="ECO:0000256" key="1">
    <source>
        <dbReference type="SAM" id="MobiDB-lite"/>
    </source>
</evidence>
<gene>
    <name evidence="2" type="ORF">CK820_G0048555</name>
</gene>
<dbReference type="Proteomes" id="UP000236370">
    <property type="component" value="Unassembled WGS sequence"/>
</dbReference>
<feature type="non-terminal residue" evidence="2">
    <location>
        <position position="1"/>
    </location>
</feature>
<feature type="region of interest" description="Disordered" evidence="1">
    <location>
        <begin position="37"/>
        <end position="81"/>
    </location>
</feature>
<accession>A0A2J8JCZ5</accession>
<feature type="region of interest" description="Disordered" evidence="1">
    <location>
        <begin position="1"/>
        <end position="25"/>
    </location>
</feature>
<feature type="compositionally biased region" description="Basic residues" evidence="1">
    <location>
        <begin position="44"/>
        <end position="54"/>
    </location>
</feature>
<proteinExistence type="predicted"/>
<feature type="compositionally biased region" description="Basic and acidic residues" evidence="1">
    <location>
        <begin position="57"/>
        <end position="81"/>
    </location>
</feature>